<dbReference type="CDD" id="cd00610">
    <property type="entry name" value="OAT_like"/>
    <property type="match status" value="1"/>
</dbReference>
<evidence type="ECO:0000256" key="3">
    <source>
        <dbReference type="ARBA" id="ARBA00022679"/>
    </source>
</evidence>
<comment type="miscellaneous">
    <text evidence="5">May also have succinyldiaminopimelate aminotransferase activity, thus carrying out the corresponding step in lysine biosynthesis.</text>
</comment>
<comment type="subcellular location">
    <subcellularLocation>
        <location evidence="5">Cytoplasm</location>
    </subcellularLocation>
</comment>
<dbReference type="InterPro" id="IPR015424">
    <property type="entry name" value="PyrdxlP-dep_Trfase"/>
</dbReference>
<keyword evidence="7" id="KW-1185">Reference proteome</keyword>
<dbReference type="HAMAP" id="MF_01107">
    <property type="entry name" value="ArgD_aminotrans_3"/>
    <property type="match status" value="1"/>
</dbReference>
<sequence>MTDLEQVPGLGALGNNDAWTARYGRALMNTFGSPQRVLVRGEGCYVWDADGRRYLDLLGGLAVNSLGHAHPLLVSAVTAQLATLGHVSNFFASAPQIALAERLLDLLGVASGAGRVFFANSGAEANEAAFKIARRTGRPNVVATEGGFHGRTMGALALTGKPAIREPFEPLPAGVTFVPYGDAEALAAAVDADTAAVFLEPVQGEGGVVPAPAGYLAAAREITDRAGALLVIDEIQTGIGRCGDWFAHTAEGIVPDVVTVAKGLGGGFPIGACIGLGRAADLLGPGAHGTTFGGNPVAAAAGLAVLHAVERDGLLENVRTVGAHLRAEVLALGHPLVRGVRGRGLLLGIELAAPVAPSVVSAALGAGFVVNAVTPDTIRLAPPLILDTAQADEFLAALPAVLDAVGTAPKETR</sequence>
<feature type="binding site" evidence="5">
    <location>
        <begin position="122"/>
        <end position="123"/>
    </location>
    <ligand>
        <name>pyridoxal 5'-phosphate</name>
        <dbReference type="ChEBI" id="CHEBI:597326"/>
    </ligand>
</feature>
<dbReference type="GO" id="GO:0042802">
    <property type="term" value="F:identical protein binding"/>
    <property type="evidence" value="ECO:0007669"/>
    <property type="project" value="TreeGrafter"/>
</dbReference>
<name>A0A1H5KH56_9ACTN</name>
<feature type="binding site" evidence="5">
    <location>
        <begin position="233"/>
        <end position="236"/>
    </location>
    <ligand>
        <name>pyridoxal 5'-phosphate</name>
        <dbReference type="ChEBI" id="CHEBI:597326"/>
    </ligand>
</feature>
<dbReference type="PANTHER" id="PTHR11986:SF79">
    <property type="entry name" value="ACETYLORNITHINE AMINOTRANSFERASE, MITOCHONDRIAL"/>
    <property type="match status" value="1"/>
</dbReference>
<feature type="binding site" evidence="5">
    <location>
        <position position="290"/>
    </location>
    <ligand>
        <name>N(2)-acetyl-L-ornithine</name>
        <dbReference type="ChEBI" id="CHEBI:57805"/>
    </ligand>
</feature>
<dbReference type="Proteomes" id="UP000181980">
    <property type="component" value="Unassembled WGS sequence"/>
</dbReference>
<feature type="binding site" evidence="5">
    <location>
        <position position="151"/>
    </location>
    <ligand>
        <name>N(2)-acetyl-L-ornithine</name>
        <dbReference type="ChEBI" id="CHEBI:57805"/>
    </ligand>
</feature>
<dbReference type="InterPro" id="IPR015421">
    <property type="entry name" value="PyrdxlP-dep_Trfase_major"/>
</dbReference>
<keyword evidence="1 5" id="KW-0032">Aminotransferase</keyword>
<feature type="binding site" evidence="5">
    <location>
        <position position="291"/>
    </location>
    <ligand>
        <name>pyridoxal 5'-phosphate</name>
        <dbReference type="ChEBI" id="CHEBI:597326"/>
    </ligand>
</feature>
<protein>
    <recommendedName>
        <fullName evidence="5">Acetylornithine aminotransferase</fullName>
        <shortName evidence="5">ACOAT</shortName>
        <ecNumber evidence="5">2.6.1.11</ecNumber>
    </recommendedName>
</protein>
<comment type="subunit">
    <text evidence="5">Homodimer.</text>
</comment>
<keyword evidence="5" id="KW-0055">Arginine biosynthesis</keyword>
<dbReference type="SUPFAM" id="SSF53383">
    <property type="entry name" value="PLP-dependent transferases"/>
    <property type="match status" value="1"/>
</dbReference>
<dbReference type="GO" id="GO:0003992">
    <property type="term" value="F:N2-acetyl-L-ornithine:2-oxoglutarate 5-aminotransferase activity"/>
    <property type="evidence" value="ECO:0007669"/>
    <property type="project" value="UniProtKB-UniRule"/>
</dbReference>
<feature type="modified residue" description="N6-(pyridoxal phosphate)lysine" evidence="5">
    <location>
        <position position="262"/>
    </location>
</feature>
<dbReference type="InterPro" id="IPR050103">
    <property type="entry name" value="Class-III_PLP-dep_AT"/>
</dbReference>
<dbReference type="NCBIfam" id="NF002325">
    <property type="entry name" value="PRK01278.1"/>
    <property type="match status" value="1"/>
</dbReference>
<dbReference type="OrthoDB" id="9801052at2"/>
<evidence type="ECO:0000256" key="1">
    <source>
        <dbReference type="ARBA" id="ARBA00022576"/>
    </source>
</evidence>
<organism evidence="6 7">
    <name type="scientific">Jiangella alba</name>
    <dbReference type="NCBI Taxonomy" id="561176"/>
    <lineage>
        <taxon>Bacteria</taxon>
        <taxon>Bacillati</taxon>
        <taxon>Actinomycetota</taxon>
        <taxon>Actinomycetes</taxon>
        <taxon>Jiangellales</taxon>
        <taxon>Jiangellaceae</taxon>
        <taxon>Jiangella</taxon>
    </lineage>
</organism>
<dbReference type="NCBIfam" id="TIGR00707">
    <property type="entry name" value="argD"/>
    <property type="match status" value="1"/>
</dbReference>
<dbReference type="Pfam" id="PF00202">
    <property type="entry name" value="Aminotran_3"/>
    <property type="match status" value="1"/>
</dbReference>
<dbReference type="PROSITE" id="PS00600">
    <property type="entry name" value="AA_TRANSFER_CLASS_3"/>
    <property type="match status" value="1"/>
</dbReference>
<comment type="cofactor">
    <cofactor evidence="5">
        <name>pyridoxal 5'-phosphate</name>
        <dbReference type="ChEBI" id="CHEBI:597326"/>
    </cofactor>
    <text evidence="5">Binds 1 pyridoxal phosphate per subunit.</text>
</comment>
<evidence type="ECO:0000313" key="7">
    <source>
        <dbReference type="Proteomes" id="UP000181980"/>
    </source>
</evidence>
<comment type="pathway">
    <text evidence="5">Amino-acid biosynthesis; L-arginine biosynthesis; N(2)-acetyl-L-ornithine from L-glutamate: step 4/4.</text>
</comment>
<dbReference type="PANTHER" id="PTHR11986">
    <property type="entry name" value="AMINOTRANSFERASE CLASS III"/>
    <property type="match status" value="1"/>
</dbReference>
<comment type="similarity">
    <text evidence="5">Belongs to the class-III pyridoxal-phosphate-dependent aminotransferase family. ArgD subfamily.</text>
</comment>
<dbReference type="FunFam" id="3.40.640.10:FF:000004">
    <property type="entry name" value="Acetylornithine aminotransferase"/>
    <property type="match status" value="1"/>
</dbReference>
<feature type="binding site" evidence="5">
    <location>
        <position position="148"/>
    </location>
    <ligand>
        <name>pyridoxal 5'-phosphate</name>
        <dbReference type="ChEBI" id="CHEBI:597326"/>
    </ligand>
</feature>
<dbReference type="UniPathway" id="UPA00068">
    <property type="reaction ID" value="UER00109"/>
</dbReference>
<reference evidence="7" key="1">
    <citation type="submission" date="2016-10" db="EMBL/GenBank/DDBJ databases">
        <authorList>
            <person name="Varghese N."/>
            <person name="Submissions S."/>
        </authorList>
    </citation>
    <scope>NUCLEOTIDE SEQUENCE [LARGE SCALE GENOMIC DNA]</scope>
    <source>
        <strain evidence="7">DSM 45237</strain>
    </source>
</reference>
<dbReference type="AlphaFoldDB" id="A0A1H5KH56"/>
<evidence type="ECO:0000313" key="6">
    <source>
        <dbReference type="EMBL" id="SEE63431.1"/>
    </source>
</evidence>
<dbReference type="InterPro" id="IPR015422">
    <property type="entry name" value="PyrdxlP-dep_Trfase_small"/>
</dbReference>
<evidence type="ECO:0000256" key="4">
    <source>
        <dbReference type="ARBA" id="ARBA00022898"/>
    </source>
</evidence>
<keyword evidence="3 5" id="KW-0808">Transferase</keyword>
<dbReference type="GO" id="GO:0030170">
    <property type="term" value="F:pyridoxal phosphate binding"/>
    <property type="evidence" value="ECO:0007669"/>
    <property type="project" value="InterPro"/>
</dbReference>
<dbReference type="GO" id="GO:0005737">
    <property type="term" value="C:cytoplasm"/>
    <property type="evidence" value="ECO:0007669"/>
    <property type="project" value="UniProtKB-SubCell"/>
</dbReference>
<dbReference type="GO" id="GO:0006526">
    <property type="term" value="P:L-arginine biosynthetic process"/>
    <property type="evidence" value="ECO:0007669"/>
    <property type="project" value="UniProtKB-UniRule"/>
</dbReference>
<dbReference type="Gene3D" id="3.40.640.10">
    <property type="entry name" value="Type I PLP-dependent aspartate aminotransferase-like (Major domain)"/>
    <property type="match status" value="1"/>
</dbReference>
<dbReference type="InterPro" id="IPR049704">
    <property type="entry name" value="Aminotrans_3_PPA_site"/>
</dbReference>
<dbReference type="STRING" id="561176.SAMN04488561_2036"/>
<dbReference type="InterPro" id="IPR004636">
    <property type="entry name" value="AcOrn/SuccOrn_fam"/>
</dbReference>
<dbReference type="EC" id="2.6.1.11" evidence="5"/>
<accession>A0A1H5KH56</accession>
<dbReference type="PIRSF" id="PIRSF000521">
    <property type="entry name" value="Transaminase_4ab_Lys_Orn"/>
    <property type="match status" value="1"/>
</dbReference>
<evidence type="ECO:0000256" key="2">
    <source>
        <dbReference type="ARBA" id="ARBA00022605"/>
    </source>
</evidence>
<dbReference type="NCBIfam" id="NF002874">
    <property type="entry name" value="PRK03244.1"/>
    <property type="match status" value="1"/>
</dbReference>
<evidence type="ECO:0000256" key="5">
    <source>
        <dbReference type="HAMAP-Rule" id="MF_01107"/>
    </source>
</evidence>
<dbReference type="EMBL" id="FNUC01000003">
    <property type="protein sequence ID" value="SEE63431.1"/>
    <property type="molecule type" value="Genomic_DNA"/>
</dbReference>
<keyword evidence="5" id="KW-0963">Cytoplasm</keyword>
<keyword evidence="4 5" id="KW-0663">Pyridoxal phosphate</keyword>
<comment type="catalytic activity">
    <reaction evidence="5">
        <text>N(2)-acetyl-L-ornithine + 2-oxoglutarate = N-acetyl-L-glutamate 5-semialdehyde + L-glutamate</text>
        <dbReference type="Rhea" id="RHEA:18049"/>
        <dbReference type="ChEBI" id="CHEBI:16810"/>
        <dbReference type="ChEBI" id="CHEBI:29123"/>
        <dbReference type="ChEBI" id="CHEBI:29985"/>
        <dbReference type="ChEBI" id="CHEBI:57805"/>
        <dbReference type="EC" id="2.6.1.11"/>
    </reaction>
</comment>
<dbReference type="InterPro" id="IPR005814">
    <property type="entry name" value="Aminotrans_3"/>
</dbReference>
<dbReference type="Gene3D" id="3.90.1150.10">
    <property type="entry name" value="Aspartate Aminotransferase, domain 1"/>
    <property type="match status" value="1"/>
</dbReference>
<dbReference type="RefSeq" id="WP_069115444.1">
    <property type="nucleotide sequence ID" value="NZ_FNUC01000003.1"/>
</dbReference>
<keyword evidence="2 5" id="KW-0028">Amino-acid biosynthesis</keyword>
<gene>
    <name evidence="5" type="primary">argD</name>
    <name evidence="6" type="ORF">SAMN04488561_2036</name>
</gene>
<proteinExistence type="inferred from homology"/>